<reference evidence="1" key="1">
    <citation type="submission" date="2021-06" db="EMBL/GenBank/DDBJ databases">
        <authorList>
            <person name="Kallberg Y."/>
            <person name="Tangrot J."/>
            <person name="Rosling A."/>
        </authorList>
    </citation>
    <scope>NUCLEOTIDE SEQUENCE</scope>
    <source>
        <strain evidence="1">UK204</strain>
    </source>
</reference>
<proteinExistence type="predicted"/>
<evidence type="ECO:0000313" key="1">
    <source>
        <dbReference type="EMBL" id="CAG8749286.1"/>
    </source>
</evidence>
<dbReference type="AlphaFoldDB" id="A0A9N9ITL6"/>
<comment type="caution">
    <text evidence="1">The sequence shown here is derived from an EMBL/GenBank/DDBJ whole genome shotgun (WGS) entry which is preliminary data.</text>
</comment>
<organism evidence="1 2">
    <name type="scientific">Funneliformis caledonium</name>
    <dbReference type="NCBI Taxonomy" id="1117310"/>
    <lineage>
        <taxon>Eukaryota</taxon>
        <taxon>Fungi</taxon>
        <taxon>Fungi incertae sedis</taxon>
        <taxon>Mucoromycota</taxon>
        <taxon>Glomeromycotina</taxon>
        <taxon>Glomeromycetes</taxon>
        <taxon>Glomerales</taxon>
        <taxon>Glomeraceae</taxon>
        <taxon>Funneliformis</taxon>
    </lineage>
</organism>
<dbReference type="EMBL" id="CAJVPQ010017751">
    <property type="protein sequence ID" value="CAG8749286.1"/>
    <property type="molecule type" value="Genomic_DNA"/>
</dbReference>
<sequence length="79" mass="8878">EKMNIDNTFNNMRKMYSSLFSSPPFNKFAGFILYGLLSVALITLAQEDTIANNNCIVEPLEPVEVAKQKTIGYVRLFGT</sequence>
<protein>
    <submittedName>
        <fullName evidence="1">8173_t:CDS:1</fullName>
    </submittedName>
</protein>
<dbReference type="Proteomes" id="UP000789570">
    <property type="component" value="Unassembled WGS sequence"/>
</dbReference>
<keyword evidence="2" id="KW-1185">Reference proteome</keyword>
<feature type="non-terminal residue" evidence="1">
    <location>
        <position position="1"/>
    </location>
</feature>
<accession>A0A9N9ITL6</accession>
<evidence type="ECO:0000313" key="2">
    <source>
        <dbReference type="Proteomes" id="UP000789570"/>
    </source>
</evidence>
<feature type="non-terminal residue" evidence="1">
    <location>
        <position position="79"/>
    </location>
</feature>
<gene>
    <name evidence="1" type="ORF">FCALED_LOCUS16194</name>
</gene>
<name>A0A9N9ITL6_9GLOM</name>